<gene>
    <name evidence="2" type="ORF">UJA718_LOCUS22330</name>
</gene>
<keyword evidence="3" id="KW-1185">Reference proteome</keyword>
<comment type="caution">
    <text evidence="2">The sequence shown here is derived from an EMBL/GenBank/DDBJ whole genome shotgun (WGS) entry which is preliminary data.</text>
</comment>
<organism evidence="2 3">
    <name type="scientific">Rotaria socialis</name>
    <dbReference type="NCBI Taxonomy" id="392032"/>
    <lineage>
        <taxon>Eukaryota</taxon>
        <taxon>Metazoa</taxon>
        <taxon>Spiralia</taxon>
        <taxon>Gnathifera</taxon>
        <taxon>Rotifera</taxon>
        <taxon>Eurotatoria</taxon>
        <taxon>Bdelloidea</taxon>
        <taxon>Philodinida</taxon>
        <taxon>Philodinidae</taxon>
        <taxon>Rotaria</taxon>
    </lineage>
</organism>
<evidence type="ECO:0000313" key="3">
    <source>
        <dbReference type="Proteomes" id="UP000663873"/>
    </source>
</evidence>
<sequence length="86" mass="9449">MDASGKPDYWHQQDVNPPTKPHLKLPVNTQVTSHYDGGVHYCTGINGSINQLKRTYSGSDQSASPLKKRPFIQQVIPPPPPPPPPP</sequence>
<dbReference type="Proteomes" id="UP000663873">
    <property type="component" value="Unassembled WGS sequence"/>
</dbReference>
<accession>A0A820RWU9</accession>
<feature type="compositionally biased region" description="Pro residues" evidence="1">
    <location>
        <begin position="76"/>
        <end position="86"/>
    </location>
</feature>
<protein>
    <submittedName>
        <fullName evidence="2">Uncharacterized protein</fullName>
    </submittedName>
</protein>
<proteinExistence type="predicted"/>
<dbReference type="EMBL" id="CAJOBP010004566">
    <property type="protein sequence ID" value="CAF4444353.1"/>
    <property type="molecule type" value="Genomic_DNA"/>
</dbReference>
<name>A0A820RWU9_9BILA</name>
<evidence type="ECO:0000313" key="2">
    <source>
        <dbReference type="EMBL" id="CAF4444353.1"/>
    </source>
</evidence>
<feature type="non-terminal residue" evidence="2">
    <location>
        <position position="1"/>
    </location>
</feature>
<feature type="region of interest" description="Disordered" evidence="1">
    <location>
        <begin position="1"/>
        <end position="25"/>
    </location>
</feature>
<feature type="region of interest" description="Disordered" evidence="1">
    <location>
        <begin position="55"/>
        <end position="86"/>
    </location>
</feature>
<reference evidence="2" key="1">
    <citation type="submission" date="2021-02" db="EMBL/GenBank/DDBJ databases">
        <authorList>
            <person name="Nowell W R."/>
        </authorList>
    </citation>
    <scope>NUCLEOTIDE SEQUENCE</scope>
</reference>
<evidence type="ECO:0000256" key="1">
    <source>
        <dbReference type="SAM" id="MobiDB-lite"/>
    </source>
</evidence>
<feature type="compositionally biased region" description="Polar residues" evidence="1">
    <location>
        <begin position="55"/>
        <end position="64"/>
    </location>
</feature>
<dbReference type="AlphaFoldDB" id="A0A820RWU9"/>